<dbReference type="FunFam" id="2.60.260.20:FF:000005">
    <property type="entry name" value="Chaperone protein dnaJ 1, mitochondrial"/>
    <property type="match status" value="1"/>
</dbReference>
<dbReference type="SUPFAM" id="SSF57938">
    <property type="entry name" value="DnaJ/Hsp40 cysteine-rich domain"/>
    <property type="match status" value="1"/>
</dbReference>
<comment type="subcellular location">
    <subcellularLocation>
        <location evidence="11">Cytoplasm</location>
    </subcellularLocation>
</comment>
<dbReference type="GO" id="GO:0006260">
    <property type="term" value="P:DNA replication"/>
    <property type="evidence" value="ECO:0007669"/>
    <property type="project" value="UniProtKB-KW"/>
</dbReference>
<evidence type="ECO:0000256" key="3">
    <source>
        <dbReference type="ARBA" id="ARBA00022723"/>
    </source>
</evidence>
<feature type="region of interest" description="Disordered" evidence="13">
    <location>
        <begin position="250"/>
        <end position="271"/>
    </location>
</feature>
<dbReference type="Pfam" id="PF01556">
    <property type="entry name" value="DnaJ_C"/>
    <property type="match status" value="1"/>
</dbReference>
<dbReference type="AlphaFoldDB" id="A0A8J4E9B7"/>
<dbReference type="InterPro" id="IPR036869">
    <property type="entry name" value="J_dom_sf"/>
</dbReference>
<feature type="zinc finger region" description="CR-type" evidence="12">
    <location>
        <begin position="165"/>
        <end position="243"/>
    </location>
</feature>
<dbReference type="GO" id="GO:0042026">
    <property type="term" value="P:protein refolding"/>
    <property type="evidence" value="ECO:0007669"/>
    <property type="project" value="TreeGrafter"/>
</dbReference>
<dbReference type="GO" id="GO:0008270">
    <property type="term" value="F:zinc ion binding"/>
    <property type="evidence" value="ECO:0007669"/>
    <property type="project" value="UniProtKB-UniRule"/>
</dbReference>
<dbReference type="InterPro" id="IPR018253">
    <property type="entry name" value="DnaJ_domain_CS"/>
</dbReference>
<dbReference type="PANTHER" id="PTHR43096">
    <property type="entry name" value="DNAJ HOMOLOG 1, MITOCHONDRIAL-RELATED"/>
    <property type="match status" value="1"/>
</dbReference>
<evidence type="ECO:0000256" key="12">
    <source>
        <dbReference type="PROSITE-ProRule" id="PRU00546"/>
    </source>
</evidence>
<dbReference type="Pfam" id="PF00684">
    <property type="entry name" value="DnaJ_CXXCXGXG"/>
    <property type="match status" value="1"/>
</dbReference>
<dbReference type="GO" id="GO:0005524">
    <property type="term" value="F:ATP binding"/>
    <property type="evidence" value="ECO:0007669"/>
    <property type="project" value="InterPro"/>
</dbReference>
<keyword evidence="7 11" id="KW-0346">Stress response</keyword>
<dbReference type="InterPro" id="IPR001305">
    <property type="entry name" value="HSP_DnaJ_Cys-rich_dom"/>
</dbReference>
<evidence type="ECO:0000313" key="16">
    <source>
        <dbReference type="EMBL" id="GIJ66148.1"/>
    </source>
</evidence>
<feature type="repeat" description="CXXCXGXG motif" evidence="11">
    <location>
        <begin position="195"/>
        <end position="202"/>
    </location>
</feature>
<dbReference type="InterPro" id="IPR008971">
    <property type="entry name" value="HSP40/DnaJ_pept-bd"/>
</dbReference>
<dbReference type="EMBL" id="BOPH01000016">
    <property type="protein sequence ID" value="GIJ66148.1"/>
    <property type="molecule type" value="Genomic_DNA"/>
</dbReference>
<evidence type="ECO:0000256" key="9">
    <source>
        <dbReference type="ARBA" id="ARBA00061004"/>
    </source>
</evidence>
<evidence type="ECO:0000256" key="4">
    <source>
        <dbReference type="ARBA" id="ARBA00022737"/>
    </source>
</evidence>
<feature type="binding site" evidence="11">
    <location>
        <position position="220"/>
    </location>
    <ligand>
        <name>Zn(2+)</name>
        <dbReference type="ChEBI" id="CHEBI:29105"/>
        <label>2</label>
    </ligand>
</feature>
<feature type="binding site" evidence="11">
    <location>
        <position position="178"/>
    </location>
    <ligand>
        <name>Zn(2+)</name>
        <dbReference type="ChEBI" id="CHEBI:29105"/>
        <label>1</label>
    </ligand>
</feature>
<sequence length="400" mass="42063">MSSKDWLEKDYYKVLGVTRSASADDIKKAYRKLARELHPDRNPGDAAAETKFKAVSEANAVLSDPAKRKEYDDTRSLFGGGAMRRNARPGGGTSSVPFDLGDLFGNQGSGAGGATTGERGRFGGGFGDLFGSLFQGNSAARRGGPNRGRDVEAELALGFEEAVQGATLPLTLRAPGRCETCHGTGAKPGTEPRTCPKCNGVGLVSTNQGAFQFSEPCRDCQGVGTVVDEKCGDCKGTGAVTKPRTLTVRIPPGVDDGQRIRLSGRGEPGDRGGTAGDLYVLVRVKPHALFTRSGQNLGITVPVTIAEATLGVDVVVPTLDGQVTVRVPPGTPSGRVLRVRGRGVPRKSSTPGDLLVTIEVQVPKELSPEARKAMEEFATHTAPAGRERIEAELSKGRRSP</sequence>
<evidence type="ECO:0000256" key="10">
    <source>
        <dbReference type="ARBA" id="ARBA00067609"/>
    </source>
</evidence>
<dbReference type="RefSeq" id="WP_203926140.1">
    <property type="nucleotide sequence ID" value="NZ_BOPH01000016.1"/>
</dbReference>
<evidence type="ECO:0000256" key="6">
    <source>
        <dbReference type="ARBA" id="ARBA00022833"/>
    </source>
</evidence>
<keyword evidence="6 11" id="KW-0862">Zinc</keyword>
<dbReference type="GO" id="GO:0051082">
    <property type="term" value="F:unfolded protein binding"/>
    <property type="evidence" value="ECO:0007669"/>
    <property type="project" value="UniProtKB-UniRule"/>
</dbReference>
<comment type="function">
    <text evidence="11">Participates actively in the response to hyperosmotic and heat shock by preventing the aggregation of stress-denatured proteins and by disaggregating proteins, also in an autonomous, DnaK-independent fashion. Unfolded proteins bind initially to DnaJ; upon interaction with the DnaJ-bound protein, DnaK hydrolyzes its bound ATP, resulting in the formation of a stable complex. GrpE releases ADP from DnaK; ATP binding to DnaK triggers the release of the substrate protein, thus completing the reaction cycle. Several rounds of ATP-dependent interactions between DnaJ, DnaK and GrpE are required for fully efficient folding. Also involved, together with DnaK and GrpE, in the DNA replication of plasmids through activation of initiation proteins.</text>
</comment>
<dbReference type="Pfam" id="PF00226">
    <property type="entry name" value="DnaJ"/>
    <property type="match status" value="1"/>
</dbReference>
<feature type="binding site" evidence="11">
    <location>
        <position position="217"/>
    </location>
    <ligand>
        <name>Zn(2+)</name>
        <dbReference type="ChEBI" id="CHEBI:29105"/>
        <label>2</label>
    </ligand>
</feature>
<reference evidence="16" key="1">
    <citation type="submission" date="2021-01" db="EMBL/GenBank/DDBJ databases">
        <title>Whole genome shotgun sequence of Virgisporangium ochraceum NBRC 16418.</title>
        <authorList>
            <person name="Komaki H."/>
            <person name="Tamura T."/>
        </authorList>
    </citation>
    <scope>NUCLEOTIDE SEQUENCE</scope>
    <source>
        <strain evidence="16">NBRC 16418</strain>
    </source>
</reference>
<feature type="repeat" description="CXXCXGXG motif" evidence="11">
    <location>
        <begin position="231"/>
        <end position="238"/>
    </location>
</feature>
<evidence type="ECO:0000256" key="7">
    <source>
        <dbReference type="ARBA" id="ARBA00023016"/>
    </source>
</evidence>
<dbReference type="PROSITE" id="PS50076">
    <property type="entry name" value="DNAJ_2"/>
    <property type="match status" value="1"/>
</dbReference>
<dbReference type="GO" id="GO:0005737">
    <property type="term" value="C:cytoplasm"/>
    <property type="evidence" value="ECO:0007669"/>
    <property type="project" value="UniProtKB-SubCell"/>
</dbReference>
<dbReference type="GO" id="GO:0031072">
    <property type="term" value="F:heat shock protein binding"/>
    <property type="evidence" value="ECO:0007669"/>
    <property type="project" value="InterPro"/>
</dbReference>
<dbReference type="Gene3D" id="2.60.260.20">
    <property type="entry name" value="Urease metallochaperone UreE, N-terminal domain"/>
    <property type="match status" value="2"/>
</dbReference>
<feature type="binding site" evidence="11">
    <location>
        <position position="234"/>
    </location>
    <ligand>
        <name>Zn(2+)</name>
        <dbReference type="ChEBI" id="CHEBI:29105"/>
        <label>1</label>
    </ligand>
</feature>
<keyword evidence="5 11" id="KW-0863">Zinc-finger</keyword>
<evidence type="ECO:0000256" key="11">
    <source>
        <dbReference type="HAMAP-Rule" id="MF_01152"/>
    </source>
</evidence>
<comment type="cofactor">
    <cofactor evidence="11">
        <name>Zn(2+)</name>
        <dbReference type="ChEBI" id="CHEBI:29105"/>
    </cofactor>
    <text evidence="11">Binds 2 Zn(2+) ions per monomer.</text>
</comment>
<evidence type="ECO:0000313" key="17">
    <source>
        <dbReference type="Proteomes" id="UP000635606"/>
    </source>
</evidence>
<dbReference type="Proteomes" id="UP000635606">
    <property type="component" value="Unassembled WGS sequence"/>
</dbReference>
<dbReference type="PROSITE" id="PS00636">
    <property type="entry name" value="DNAJ_1"/>
    <property type="match status" value="1"/>
</dbReference>
<feature type="region of interest" description="Disordered" evidence="13">
    <location>
        <begin position="80"/>
        <end position="119"/>
    </location>
</feature>
<feature type="binding site" evidence="11">
    <location>
        <position position="181"/>
    </location>
    <ligand>
        <name>Zn(2+)</name>
        <dbReference type="ChEBI" id="CHEBI:29105"/>
        <label>1</label>
    </ligand>
</feature>
<comment type="similarity">
    <text evidence="9 11">Belongs to the DnaJ family.</text>
</comment>
<dbReference type="PROSITE" id="PS51188">
    <property type="entry name" value="ZF_CR"/>
    <property type="match status" value="1"/>
</dbReference>
<feature type="region of interest" description="Disordered" evidence="13">
    <location>
        <begin position="376"/>
        <end position="400"/>
    </location>
</feature>
<comment type="domain">
    <text evidence="11">The J domain is necessary and sufficient to stimulate DnaK ATPase activity. Zinc center 1 plays an important role in the autonomous, DnaK-independent chaperone activity of DnaJ. Zinc center 2 is essential for interaction with DnaK and for DnaJ activity.</text>
</comment>
<protein>
    <recommendedName>
        <fullName evidence="10 11">Chaperone protein DnaJ</fullName>
    </recommendedName>
</protein>
<dbReference type="InterPro" id="IPR001623">
    <property type="entry name" value="DnaJ_domain"/>
</dbReference>
<dbReference type="SUPFAM" id="SSF46565">
    <property type="entry name" value="Chaperone J-domain"/>
    <property type="match status" value="1"/>
</dbReference>
<feature type="binding site" evidence="11">
    <location>
        <position position="195"/>
    </location>
    <ligand>
        <name>Zn(2+)</name>
        <dbReference type="ChEBI" id="CHEBI:29105"/>
        <label>2</label>
    </ligand>
</feature>
<evidence type="ECO:0000256" key="5">
    <source>
        <dbReference type="ARBA" id="ARBA00022771"/>
    </source>
</evidence>
<dbReference type="SMART" id="SM00271">
    <property type="entry name" value="DnaJ"/>
    <property type="match status" value="1"/>
</dbReference>
<evidence type="ECO:0000259" key="14">
    <source>
        <dbReference type="PROSITE" id="PS50076"/>
    </source>
</evidence>
<dbReference type="PRINTS" id="PR00625">
    <property type="entry name" value="JDOMAIN"/>
</dbReference>
<feature type="domain" description="J" evidence="14">
    <location>
        <begin position="10"/>
        <end position="75"/>
    </location>
</feature>
<dbReference type="CDD" id="cd10747">
    <property type="entry name" value="DnaJ_C"/>
    <property type="match status" value="1"/>
</dbReference>
<feature type="repeat" description="CXXCXGXG motif" evidence="11">
    <location>
        <begin position="217"/>
        <end position="224"/>
    </location>
</feature>
<evidence type="ECO:0000256" key="1">
    <source>
        <dbReference type="ARBA" id="ARBA00022490"/>
    </source>
</evidence>
<keyword evidence="8 11" id="KW-0143">Chaperone</keyword>
<feature type="binding site" evidence="11">
    <location>
        <position position="231"/>
    </location>
    <ligand>
        <name>Zn(2+)</name>
        <dbReference type="ChEBI" id="CHEBI:29105"/>
        <label>1</label>
    </ligand>
</feature>
<keyword evidence="4 11" id="KW-0677">Repeat</keyword>
<organism evidence="16 17">
    <name type="scientific">Virgisporangium ochraceum</name>
    <dbReference type="NCBI Taxonomy" id="65505"/>
    <lineage>
        <taxon>Bacteria</taxon>
        <taxon>Bacillati</taxon>
        <taxon>Actinomycetota</taxon>
        <taxon>Actinomycetes</taxon>
        <taxon>Micromonosporales</taxon>
        <taxon>Micromonosporaceae</taxon>
        <taxon>Virgisporangium</taxon>
    </lineage>
</organism>
<comment type="subunit">
    <text evidence="11">Homodimer.</text>
</comment>
<dbReference type="GO" id="GO:0009408">
    <property type="term" value="P:response to heat"/>
    <property type="evidence" value="ECO:0007669"/>
    <property type="project" value="InterPro"/>
</dbReference>
<dbReference type="SUPFAM" id="SSF49493">
    <property type="entry name" value="HSP40/DnaJ peptide-binding domain"/>
    <property type="match status" value="2"/>
</dbReference>
<feature type="domain" description="CR-type" evidence="15">
    <location>
        <begin position="165"/>
        <end position="243"/>
    </location>
</feature>
<dbReference type="Gene3D" id="2.10.230.10">
    <property type="entry name" value="Heat shock protein DnaJ, cysteine-rich domain"/>
    <property type="match status" value="1"/>
</dbReference>
<proteinExistence type="inferred from homology"/>
<evidence type="ECO:0000256" key="2">
    <source>
        <dbReference type="ARBA" id="ARBA00022705"/>
    </source>
</evidence>
<evidence type="ECO:0000256" key="8">
    <source>
        <dbReference type="ARBA" id="ARBA00023186"/>
    </source>
</evidence>
<keyword evidence="1 11" id="KW-0963">Cytoplasm</keyword>
<dbReference type="FunFam" id="2.10.230.10:FF:000002">
    <property type="entry name" value="Molecular chaperone DnaJ"/>
    <property type="match status" value="1"/>
</dbReference>
<keyword evidence="3 11" id="KW-0479">Metal-binding</keyword>
<keyword evidence="17" id="KW-1185">Reference proteome</keyword>
<dbReference type="FunFam" id="1.10.287.110:FF:000045">
    <property type="entry name" value="Molecular chaperone DnaJ"/>
    <property type="match status" value="1"/>
</dbReference>
<evidence type="ECO:0000259" key="15">
    <source>
        <dbReference type="PROSITE" id="PS51188"/>
    </source>
</evidence>
<dbReference type="NCBIfam" id="TIGR02349">
    <property type="entry name" value="DnaJ_bact"/>
    <property type="match status" value="1"/>
</dbReference>
<comment type="caution">
    <text evidence="16">The sequence shown here is derived from an EMBL/GenBank/DDBJ whole genome shotgun (WGS) entry which is preliminary data.</text>
</comment>
<gene>
    <name evidence="16" type="primary">dnaJ_1</name>
    <name evidence="11" type="synonym">dnaJ</name>
    <name evidence="16" type="ORF">Voc01_010650</name>
</gene>
<keyword evidence="2 11" id="KW-0235">DNA replication</keyword>
<dbReference type="HAMAP" id="MF_01152">
    <property type="entry name" value="DnaJ"/>
    <property type="match status" value="1"/>
</dbReference>
<dbReference type="InterPro" id="IPR012724">
    <property type="entry name" value="DnaJ"/>
</dbReference>
<feature type="repeat" description="CXXCXGXG motif" evidence="11">
    <location>
        <begin position="178"/>
        <end position="185"/>
    </location>
</feature>
<dbReference type="Gene3D" id="1.10.287.110">
    <property type="entry name" value="DnaJ domain"/>
    <property type="match status" value="1"/>
</dbReference>
<feature type="binding site" evidence="11">
    <location>
        <position position="198"/>
    </location>
    <ligand>
        <name>Zn(2+)</name>
        <dbReference type="ChEBI" id="CHEBI:29105"/>
        <label>2</label>
    </ligand>
</feature>
<dbReference type="CDD" id="cd10719">
    <property type="entry name" value="DnaJ_zf"/>
    <property type="match status" value="1"/>
</dbReference>
<name>A0A8J4E9B7_9ACTN</name>
<dbReference type="InterPro" id="IPR002939">
    <property type="entry name" value="DnaJ_C"/>
</dbReference>
<feature type="compositionally biased region" description="Basic and acidic residues" evidence="13">
    <location>
        <begin position="385"/>
        <end position="400"/>
    </location>
</feature>
<dbReference type="PANTHER" id="PTHR43096:SF54">
    <property type="entry name" value="CHAPERONE PROTEIN DNAJ 1"/>
    <property type="match status" value="1"/>
</dbReference>
<dbReference type="CDD" id="cd06257">
    <property type="entry name" value="DnaJ"/>
    <property type="match status" value="1"/>
</dbReference>
<evidence type="ECO:0000256" key="13">
    <source>
        <dbReference type="SAM" id="MobiDB-lite"/>
    </source>
</evidence>
<dbReference type="InterPro" id="IPR036410">
    <property type="entry name" value="HSP_DnaJ_Cys-rich_dom_sf"/>
</dbReference>
<accession>A0A8J4E9B7</accession>
<dbReference type="NCBIfam" id="NF008035">
    <property type="entry name" value="PRK10767.1"/>
    <property type="match status" value="1"/>
</dbReference>